<sequence>MVRPSSHRGDDDLGPVTDMTCRVQDCTVTTLSRGVRGRHSTSDLSYTSTPLPAGFHYDIGTPRSSTQPPPVHFLSRLPLPSLSSHTPVLYDAYRSAHPPSYPCPQCMIPTYILLLYKPLNEFSGLARKLGAEFFEPMVGAVPPDSSYSTHDYTATDYGVLSSEPFICTLRVIGVQTGPEGDPVDPELIPSYGGHVAGPIWRGQDRGLLKCRSLHGTYRVEPY</sequence>
<proteinExistence type="predicted"/>
<organism evidence="1 2">
    <name type="scientific">Catharanthus roseus</name>
    <name type="common">Madagascar periwinkle</name>
    <name type="synonym">Vinca rosea</name>
    <dbReference type="NCBI Taxonomy" id="4058"/>
    <lineage>
        <taxon>Eukaryota</taxon>
        <taxon>Viridiplantae</taxon>
        <taxon>Streptophyta</taxon>
        <taxon>Embryophyta</taxon>
        <taxon>Tracheophyta</taxon>
        <taxon>Spermatophyta</taxon>
        <taxon>Magnoliopsida</taxon>
        <taxon>eudicotyledons</taxon>
        <taxon>Gunneridae</taxon>
        <taxon>Pentapetalae</taxon>
        <taxon>asterids</taxon>
        <taxon>lamiids</taxon>
        <taxon>Gentianales</taxon>
        <taxon>Apocynaceae</taxon>
        <taxon>Rauvolfioideae</taxon>
        <taxon>Vinceae</taxon>
        <taxon>Catharanthinae</taxon>
        <taxon>Catharanthus</taxon>
    </lineage>
</organism>
<name>A0ACB9ZXL2_CATRO</name>
<accession>A0ACB9ZXL2</accession>
<protein>
    <submittedName>
        <fullName evidence="1">Uncharacterized protein</fullName>
    </submittedName>
</protein>
<comment type="caution">
    <text evidence="1">The sequence shown here is derived from an EMBL/GenBank/DDBJ whole genome shotgun (WGS) entry which is preliminary data.</text>
</comment>
<evidence type="ECO:0000313" key="2">
    <source>
        <dbReference type="Proteomes" id="UP001060085"/>
    </source>
</evidence>
<evidence type="ECO:0000313" key="1">
    <source>
        <dbReference type="EMBL" id="KAI5652679.1"/>
    </source>
</evidence>
<keyword evidence="2" id="KW-1185">Reference proteome</keyword>
<dbReference type="Proteomes" id="UP001060085">
    <property type="component" value="Linkage Group LG07"/>
</dbReference>
<dbReference type="EMBL" id="CM044707">
    <property type="protein sequence ID" value="KAI5652679.1"/>
    <property type="molecule type" value="Genomic_DNA"/>
</dbReference>
<reference evidence="2" key="1">
    <citation type="journal article" date="2023" name="Nat. Plants">
        <title>Single-cell RNA sequencing provides a high-resolution roadmap for understanding the multicellular compartmentation of specialized metabolism.</title>
        <authorList>
            <person name="Sun S."/>
            <person name="Shen X."/>
            <person name="Li Y."/>
            <person name="Li Y."/>
            <person name="Wang S."/>
            <person name="Li R."/>
            <person name="Zhang H."/>
            <person name="Shen G."/>
            <person name="Guo B."/>
            <person name="Wei J."/>
            <person name="Xu J."/>
            <person name="St-Pierre B."/>
            <person name="Chen S."/>
            <person name="Sun C."/>
        </authorList>
    </citation>
    <scope>NUCLEOTIDE SEQUENCE [LARGE SCALE GENOMIC DNA]</scope>
</reference>
<gene>
    <name evidence="1" type="ORF">M9H77_29866</name>
</gene>